<dbReference type="Pfam" id="PF13579">
    <property type="entry name" value="Glyco_trans_4_4"/>
    <property type="match status" value="1"/>
</dbReference>
<accession>A0A511XH24</accession>
<comment type="caution">
    <text evidence="2">The sequence shown here is derived from an EMBL/GenBank/DDBJ whole genome shotgun (WGS) entry which is preliminary data.</text>
</comment>
<dbReference type="GO" id="GO:0016757">
    <property type="term" value="F:glycosyltransferase activity"/>
    <property type="evidence" value="ECO:0007669"/>
    <property type="project" value="TreeGrafter"/>
</dbReference>
<dbReference type="Pfam" id="PF13692">
    <property type="entry name" value="Glyco_trans_1_4"/>
    <property type="match status" value="1"/>
</dbReference>
<protein>
    <recommendedName>
        <fullName evidence="1">Glycosyltransferase subfamily 4-like N-terminal domain-containing protein</fullName>
    </recommendedName>
</protein>
<sequence>MSRVLVWQWGRRGAGPRFALNLAEAIDSLPGLDVVLSLSARAEILAGDKKVPVRMLPMETYGSLPGLLMRLLQAPVLVPHIMRAVRARRPDFAICAMTGPLDLLMAVALRCSGVPYAVVVHDAVMHPGDGFPLQFMLQRLLLWRADVMVVLSRHVAAQLRQQRVLRGREIVMSSHPPFDYFSGGAGAVVLSAGRVAGPVRFLMFGRLLTYKGLDLLAAALAMMPAGLAFECRIVGHGPESAALRALAGLPHVRVENRWVPESEIPALIAWADVMLLPYREASQSGVGAIALSAGRWVVSTNVGGLREQFQDRSRALLCEPTAVAFCARLVELAERQPLLPEVPADPGEGGWSAVAARMVADIEKALVGRAAMAI</sequence>
<proteinExistence type="predicted"/>
<reference evidence="2 3" key="1">
    <citation type="submission" date="2019-07" db="EMBL/GenBank/DDBJ databases">
        <title>Whole genome shotgun sequence of Acetobacter oeni NBRC 105207.</title>
        <authorList>
            <person name="Hosoyama A."/>
            <person name="Uohara A."/>
            <person name="Ohji S."/>
            <person name="Ichikawa N."/>
        </authorList>
    </citation>
    <scope>NUCLEOTIDE SEQUENCE [LARGE SCALE GENOMIC DNA]</scope>
    <source>
        <strain evidence="2 3">NBRC 105207</strain>
    </source>
</reference>
<dbReference type="PANTHER" id="PTHR45947">
    <property type="entry name" value="SULFOQUINOVOSYL TRANSFERASE SQD2"/>
    <property type="match status" value="1"/>
</dbReference>
<name>A0A511XH24_9PROT</name>
<dbReference type="AlphaFoldDB" id="A0A511XH24"/>
<dbReference type="SUPFAM" id="SSF53756">
    <property type="entry name" value="UDP-Glycosyltransferase/glycogen phosphorylase"/>
    <property type="match status" value="1"/>
</dbReference>
<evidence type="ECO:0000313" key="2">
    <source>
        <dbReference type="EMBL" id="GEN62252.1"/>
    </source>
</evidence>
<organism evidence="2 3">
    <name type="scientific">Acetobacter oeni</name>
    <dbReference type="NCBI Taxonomy" id="304077"/>
    <lineage>
        <taxon>Bacteria</taxon>
        <taxon>Pseudomonadati</taxon>
        <taxon>Pseudomonadota</taxon>
        <taxon>Alphaproteobacteria</taxon>
        <taxon>Acetobacterales</taxon>
        <taxon>Acetobacteraceae</taxon>
        <taxon>Acetobacter</taxon>
    </lineage>
</organism>
<dbReference type="InterPro" id="IPR028098">
    <property type="entry name" value="Glyco_trans_4-like_N"/>
</dbReference>
<dbReference type="Proteomes" id="UP000321746">
    <property type="component" value="Unassembled WGS sequence"/>
</dbReference>
<dbReference type="RefSeq" id="WP_146885612.1">
    <property type="nucleotide sequence ID" value="NZ_BJYG01000003.1"/>
</dbReference>
<dbReference type="OrthoDB" id="9790710at2"/>
<feature type="domain" description="Glycosyltransferase subfamily 4-like N-terminal" evidence="1">
    <location>
        <begin position="17"/>
        <end position="169"/>
    </location>
</feature>
<dbReference type="Gene3D" id="3.40.50.2000">
    <property type="entry name" value="Glycogen Phosphorylase B"/>
    <property type="match status" value="2"/>
</dbReference>
<dbReference type="PANTHER" id="PTHR45947:SF3">
    <property type="entry name" value="SULFOQUINOVOSYL TRANSFERASE SQD2"/>
    <property type="match status" value="1"/>
</dbReference>
<evidence type="ECO:0000313" key="3">
    <source>
        <dbReference type="Proteomes" id="UP000321746"/>
    </source>
</evidence>
<dbReference type="EMBL" id="BJYG01000003">
    <property type="protein sequence ID" value="GEN62252.1"/>
    <property type="molecule type" value="Genomic_DNA"/>
</dbReference>
<evidence type="ECO:0000259" key="1">
    <source>
        <dbReference type="Pfam" id="PF13579"/>
    </source>
</evidence>
<gene>
    <name evidence="2" type="ORF">AOE01nite_04760</name>
</gene>
<dbReference type="InterPro" id="IPR050194">
    <property type="entry name" value="Glycosyltransferase_grp1"/>
</dbReference>
<keyword evidence="3" id="KW-1185">Reference proteome</keyword>